<keyword evidence="2" id="KW-0663">Pyridoxal phosphate</keyword>
<dbReference type="InterPro" id="IPR050147">
    <property type="entry name" value="Ser/Thr_Dehydratase"/>
</dbReference>
<protein>
    <recommendedName>
        <fullName evidence="4">L-serine deaminase</fullName>
    </recommendedName>
    <alternativeName>
        <fullName evidence="5">L-threonine dehydratase</fullName>
    </alternativeName>
</protein>
<accession>A0A7E5WQE9</accession>
<feature type="domain" description="Tryptophan synthase beta chain-like PALP" evidence="6">
    <location>
        <begin position="73"/>
        <end position="360"/>
    </location>
</feature>
<sequence>MPKAPLPAPAPPECKESLGQSPAVLAKRDIIHTESWCPNPNQFDYDKFCDPKYPKTVHFSQILKAHDIIKEYIPPTLLTKSKCCKRFSMELYFKVETFHRTGSFHERAAIYSLVTLTPEQRHQGVVTASVGNWAMALAYQAYLFNIRVTVVLPVVTAFRVVDKCKSYGAHVLLYGNNFAEAKQRAFTLIAQSRGFYLNGFDHPHVIAGDGSVGIEIMQQLPDVEAILVPVGGGGLLAGVAAAVKHQNRKVLIYGIETVKSCGFFKAMDNENPYQIESQVGLANSLIVPKPGENAFHTARSLIDKMVLVDDDWIARAVLHLLEQENLVSEGAGAIALGSLLCLPDILPELHGKKVVCIVSGGNLEIFPMIKVITRAKIIEGCNVSLTVRISGGRTDYERRRIFKALKSLNCNITVCDLEREWLTEDKLIDSYVSIQFQTRNFKHALTVKNVMDKLFPNVCEFCEDTFKDIATCACFPRKM</sequence>
<dbReference type="InterPro" id="IPR001926">
    <property type="entry name" value="TrpB-like_PALP"/>
</dbReference>
<evidence type="ECO:0000256" key="5">
    <source>
        <dbReference type="ARBA" id="ARBA00042605"/>
    </source>
</evidence>
<evidence type="ECO:0000313" key="8">
    <source>
        <dbReference type="RefSeq" id="XP_026742968.1"/>
    </source>
</evidence>
<dbReference type="GO" id="GO:0006565">
    <property type="term" value="P:L-serine catabolic process"/>
    <property type="evidence" value="ECO:0007669"/>
    <property type="project" value="TreeGrafter"/>
</dbReference>
<dbReference type="KEGG" id="tnl:113504741"/>
<organism evidence="7 8">
    <name type="scientific">Trichoplusia ni</name>
    <name type="common">Cabbage looper</name>
    <dbReference type="NCBI Taxonomy" id="7111"/>
    <lineage>
        <taxon>Eukaryota</taxon>
        <taxon>Metazoa</taxon>
        <taxon>Ecdysozoa</taxon>
        <taxon>Arthropoda</taxon>
        <taxon>Hexapoda</taxon>
        <taxon>Insecta</taxon>
        <taxon>Pterygota</taxon>
        <taxon>Neoptera</taxon>
        <taxon>Endopterygota</taxon>
        <taxon>Lepidoptera</taxon>
        <taxon>Glossata</taxon>
        <taxon>Ditrysia</taxon>
        <taxon>Noctuoidea</taxon>
        <taxon>Noctuidae</taxon>
        <taxon>Plusiinae</taxon>
        <taxon>Trichoplusia</taxon>
    </lineage>
</organism>
<comment type="cofactor">
    <cofactor evidence="1">
        <name>pyridoxal 5'-phosphate</name>
        <dbReference type="ChEBI" id="CHEBI:597326"/>
    </cofactor>
</comment>
<dbReference type="GO" id="GO:0004794">
    <property type="term" value="F:threonine deaminase activity"/>
    <property type="evidence" value="ECO:0007669"/>
    <property type="project" value="TreeGrafter"/>
</dbReference>
<evidence type="ECO:0000259" key="6">
    <source>
        <dbReference type="Pfam" id="PF00291"/>
    </source>
</evidence>
<keyword evidence="3" id="KW-0456">Lyase</keyword>
<dbReference type="Gene3D" id="3.40.50.1100">
    <property type="match status" value="2"/>
</dbReference>
<dbReference type="GO" id="GO:0009097">
    <property type="term" value="P:isoleucine biosynthetic process"/>
    <property type="evidence" value="ECO:0007669"/>
    <property type="project" value="TreeGrafter"/>
</dbReference>
<dbReference type="RefSeq" id="XP_026742968.1">
    <property type="nucleotide sequence ID" value="XM_026887167.1"/>
</dbReference>
<dbReference type="SUPFAM" id="SSF53686">
    <property type="entry name" value="Tryptophan synthase beta subunit-like PLP-dependent enzymes"/>
    <property type="match status" value="1"/>
</dbReference>
<dbReference type="AlphaFoldDB" id="A0A7E5WQE9"/>
<dbReference type="GO" id="GO:0006567">
    <property type="term" value="P:L-threonine catabolic process"/>
    <property type="evidence" value="ECO:0007669"/>
    <property type="project" value="TreeGrafter"/>
</dbReference>
<dbReference type="InterPro" id="IPR036052">
    <property type="entry name" value="TrpB-like_PALP_sf"/>
</dbReference>
<evidence type="ECO:0000256" key="4">
    <source>
        <dbReference type="ARBA" id="ARBA00041766"/>
    </source>
</evidence>
<evidence type="ECO:0000256" key="2">
    <source>
        <dbReference type="ARBA" id="ARBA00022898"/>
    </source>
</evidence>
<dbReference type="Pfam" id="PF00291">
    <property type="entry name" value="PALP"/>
    <property type="match status" value="1"/>
</dbReference>
<evidence type="ECO:0000313" key="7">
    <source>
        <dbReference type="Proteomes" id="UP000322000"/>
    </source>
</evidence>
<dbReference type="GO" id="GO:0003941">
    <property type="term" value="F:L-serine ammonia-lyase activity"/>
    <property type="evidence" value="ECO:0007669"/>
    <property type="project" value="TreeGrafter"/>
</dbReference>
<reference evidence="8" key="1">
    <citation type="submission" date="2025-08" db="UniProtKB">
        <authorList>
            <consortium name="RefSeq"/>
        </authorList>
    </citation>
    <scope>IDENTIFICATION</scope>
</reference>
<dbReference type="OrthoDB" id="4418812at2759"/>
<dbReference type="GeneID" id="113504741"/>
<dbReference type="PANTHER" id="PTHR48078">
    <property type="entry name" value="THREONINE DEHYDRATASE, MITOCHONDRIAL-RELATED"/>
    <property type="match status" value="1"/>
</dbReference>
<dbReference type="PANTHER" id="PTHR48078:SF19">
    <property type="entry name" value="ACT DOMAIN-CONTAINING PROTEIN"/>
    <property type="match status" value="1"/>
</dbReference>
<evidence type="ECO:0000256" key="1">
    <source>
        <dbReference type="ARBA" id="ARBA00001933"/>
    </source>
</evidence>
<name>A0A7E5WQE9_TRINI</name>
<dbReference type="InParanoid" id="A0A7E5WQE9"/>
<evidence type="ECO:0000256" key="3">
    <source>
        <dbReference type="ARBA" id="ARBA00023239"/>
    </source>
</evidence>
<gene>
    <name evidence="8" type="primary">LOC113504741</name>
</gene>
<dbReference type="Proteomes" id="UP000322000">
    <property type="component" value="Chromosome 23"/>
</dbReference>
<keyword evidence="7" id="KW-1185">Reference proteome</keyword>
<proteinExistence type="predicted"/>